<feature type="non-terminal residue" evidence="2">
    <location>
        <position position="1"/>
    </location>
</feature>
<name>A0A9K3GPI8_9EUKA</name>
<comment type="caution">
    <text evidence="2">The sequence shown here is derived from an EMBL/GenBank/DDBJ whole genome shotgun (WGS) entry which is preliminary data.</text>
</comment>
<feature type="transmembrane region" description="Helical" evidence="1">
    <location>
        <begin position="69"/>
        <end position="88"/>
    </location>
</feature>
<dbReference type="Proteomes" id="UP000265618">
    <property type="component" value="Unassembled WGS sequence"/>
</dbReference>
<feature type="transmembrane region" description="Helical" evidence="1">
    <location>
        <begin position="32"/>
        <end position="57"/>
    </location>
</feature>
<dbReference type="EMBL" id="BDIP01007383">
    <property type="protein sequence ID" value="GIQ91244.1"/>
    <property type="molecule type" value="Genomic_DNA"/>
</dbReference>
<proteinExistence type="predicted"/>
<keyword evidence="1" id="KW-0812">Transmembrane</keyword>
<accession>A0A9K3GPI8</accession>
<sequence>PLCQANIIYLSRAFHFIFHLTSKTARKATPSLYVVAVIYVILAIYEITSQIYTSFFAVKTASTETGVLAIWQVLILNRIWVVGCEFYFMSKVVFHPEFLLTGRFVSGAQ</sequence>
<keyword evidence="1" id="KW-0472">Membrane</keyword>
<gene>
    <name evidence="2" type="ORF">KIPB_014409</name>
</gene>
<reference evidence="2 3" key="1">
    <citation type="journal article" date="2018" name="PLoS ONE">
        <title>The draft genome of Kipferlia bialata reveals reductive genome evolution in fornicate parasites.</title>
        <authorList>
            <person name="Tanifuji G."/>
            <person name="Takabayashi S."/>
            <person name="Kume K."/>
            <person name="Takagi M."/>
            <person name="Nakayama T."/>
            <person name="Kamikawa R."/>
            <person name="Inagaki Y."/>
            <person name="Hashimoto T."/>
        </authorList>
    </citation>
    <scope>NUCLEOTIDE SEQUENCE [LARGE SCALE GENOMIC DNA]</scope>
    <source>
        <strain evidence="2">NY0173</strain>
    </source>
</reference>
<organism evidence="2 3">
    <name type="scientific">Kipferlia bialata</name>
    <dbReference type="NCBI Taxonomy" id="797122"/>
    <lineage>
        <taxon>Eukaryota</taxon>
        <taxon>Metamonada</taxon>
        <taxon>Carpediemonas-like organisms</taxon>
        <taxon>Kipferlia</taxon>
    </lineage>
</organism>
<keyword evidence="3" id="KW-1185">Reference proteome</keyword>
<evidence type="ECO:0000313" key="2">
    <source>
        <dbReference type="EMBL" id="GIQ91244.1"/>
    </source>
</evidence>
<protein>
    <submittedName>
        <fullName evidence="2">Uncharacterized protein</fullName>
    </submittedName>
</protein>
<dbReference type="AlphaFoldDB" id="A0A9K3GPI8"/>
<evidence type="ECO:0000256" key="1">
    <source>
        <dbReference type="SAM" id="Phobius"/>
    </source>
</evidence>
<keyword evidence="1" id="KW-1133">Transmembrane helix</keyword>
<feature type="non-terminal residue" evidence="2">
    <location>
        <position position="109"/>
    </location>
</feature>
<evidence type="ECO:0000313" key="3">
    <source>
        <dbReference type="Proteomes" id="UP000265618"/>
    </source>
</evidence>